<keyword evidence="2" id="KW-1185">Reference proteome</keyword>
<dbReference type="SUPFAM" id="SSF54786">
    <property type="entry name" value="YcfA/nrd intein domain"/>
    <property type="match status" value="1"/>
</dbReference>
<reference evidence="1 2" key="1">
    <citation type="submission" date="2021-03" db="EMBL/GenBank/DDBJ databases">
        <title>Complete Genome Sequences of Two Lysobacter Strains Isolated from Sea Water (Lysobacter caseinilyticus) and Soil (Lysobacter helvus) in South Korea.</title>
        <authorList>
            <person name="Watanabe Y."/>
            <person name="Arakawa K."/>
        </authorList>
    </citation>
    <scope>NUCLEOTIDE SEQUENCE [LARGE SCALE GENOMIC DNA]</scope>
    <source>
        <strain evidence="1 2">KVB24</strain>
    </source>
</reference>
<proteinExistence type="predicted"/>
<evidence type="ECO:0000313" key="1">
    <source>
        <dbReference type="EMBL" id="BCT93330.1"/>
    </source>
</evidence>
<accession>A0ABN6FWL5</accession>
<dbReference type="Proteomes" id="UP000681317">
    <property type="component" value="Chromosome"/>
</dbReference>
<protein>
    <submittedName>
        <fullName evidence="1">mRNA interferase</fullName>
    </submittedName>
</protein>
<organism evidence="1 2">
    <name type="scientific">Noviluteimonas caseinilytica</name>
    <dbReference type="NCBI Taxonomy" id="2675101"/>
    <lineage>
        <taxon>Bacteria</taxon>
        <taxon>Pseudomonadati</taxon>
        <taxon>Pseudomonadota</taxon>
        <taxon>Gammaproteobacteria</taxon>
        <taxon>Lysobacterales</taxon>
        <taxon>Lysobacteraceae</taxon>
        <taxon>Noviluteimonas</taxon>
    </lineage>
</organism>
<dbReference type="EMBL" id="AP024545">
    <property type="protein sequence ID" value="BCT93330.1"/>
    <property type="molecule type" value="Genomic_DNA"/>
</dbReference>
<gene>
    <name evidence="1" type="primary">yncN</name>
    <name evidence="1" type="ORF">LYSCAS_23540</name>
</gene>
<evidence type="ECO:0000313" key="2">
    <source>
        <dbReference type="Proteomes" id="UP000681317"/>
    </source>
</evidence>
<name>A0ABN6FWL5_9GAMM</name>
<sequence>MDAGFHGAMDMKQCEFRRWLALRGALFKEGSKHTRVYYRGRQSTLPRHPAHEIGEALRKAIIRQPGL</sequence>
<dbReference type="RefSeq" id="WP_213437897.1">
    <property type="nucleotide sequence ID" value="NZ_AP024545.1"/>
</dbReference>